<feature type="transmembrane region" description="Helical" evidence="1">
    <location>
        <begin position="78"/>
        <end position="95"/>
    </location>
</feature>
<gene>
    <name evidence="2" type="ORF">SAMN05421731_104364</name>
</gene>
<keyword evidence="3" id="KW-1185">Reference proteome</keyword>
<feature type="transmembrane region" description="Helical" evidence="1">
    <location>
        <begin position="126"/>
        <end position="146"/>
    </location>
</feature>
<reference evidence="3" key="1">
    <citation type="submission" date="2016-09" db="EMBL/GenBank/DDBJ databases">
        <authorList>
            <person name="Varghese N."/>
            <person name="Submissions S."/>
        </authorList>
    </citation>
    <scope>NUCLEOTIDE SEQUENCE [LARGE SCALE GENOMIC DNA]</scope>
    <source>
        <strain evidence="3">ANC 4466</strain>
    </source>
</reference>
<keyword evidence="1" id="KW-0812">Transmembrane</keyword>
<organism evidence="2 3">
    <name type="scientific">Acinetobacter puyangensis</name>
    <dbReference type="NCBI Taxonomy" id="1096779"/>
    <lineage>
        <taxon>Bacteria</taxon>
        <taxon>Pseudomonadati</taxon>
        <taxon>Pseudomonadota</taxon>
        <taxon>Gammaproteobacteria</taxon>
        <taxon>Moraxellales</taxon>
        <taxon>Moraxellaceae</taxon>
        <taxon>Acinetobacter</taxon>
    </lineage>
</organism>
<evidence type="ECO:0000256" key="1">
    <source>
        <dbReference type="SAM" id="Phobius"/>
    </source>
</evidence>
<proteinExistence type="predicted"/>
<name>A0A240E8C6_9GAMM</name>
<feature type="transmembrane region" description="Helical" evidence="1">
    <location>
        <begin position="25"/>
        <end position="43"/>
    </location>
</feature>
<feature type="transmembrane region" description="Helical" evidence="1">
    <location>
        <begin position="55"/>
        <end position="72"/>
    </location>
</feature>
<dbReference type="EMBL" id="OANT01000004">
    <property type="protein sequence ID" value="SNX44998.1"/>
    <property type="molecule type" value="Genomic_DNA"/>
</dbReference>
<keyword evidence="1" id="KW-0472">Membrane</keyword>
<dbReference type="Proteomes" id="UP000219042">
    <property type="component" value="Unassembled WGS sequence"/>
</dbReference>
<keyword evidence="1" id="KW-1133">Transmembrane helix</keyword>
<protein>
    <submittedName>
        <fullName evidence="2">Uncharacterized protein</fullName>
    </submittedName>
</protein>
<evidence type="ECO:0000313" key="2">
    <source>
        <dbReference type="EMBL" id="SNX44998.1"/>
    </source>
</evidence>
<sequence>MLNQQNMHHLESLDRHMLTDLYPKIGRYLVYLLIFSLGSYALLQSMYIPIIGGKAIFFLVVLTLLMQVWASIKQHKSYQVIALLLGIIVLIYASLTHTLNHALILLCSTSLLALLILDKINPKPVIIAVLFILALFYILLIQHHYLMELKQHYQQFETGESWQQMGAL</sequence>
<accession>A0A240E8C6</accession>
<evidence type="ECO:0000313" key="3">
    <source>
        <dbReference type="Proteomes" id="UP000219042"/>
    </source>
</evidence>
<dbReference type="AlphaFoldDB" id="A0A240E8C6"/>